<dbReference type="SUPFAM" id="SSF144232">
    <property type="entry name" value="HIT/MYND zinc finger-like"/>
    <property type="match status" value="1"/>
</dbReference>
<evidence type="ECO:0000256" key="3">
    <source>
        <dbReference type="ARBA" id="ARBA00022833"/>
    </source>
</evidence>
<dbReference type="GO" id="GO:0008270">
    <property type="term" value="F:zinc ion binding"/>
    <property type="evidence" value="ECO:0007669"/>
    <property type="project" value="UniProtKB-KW"/>
</dbReference>
<reference evidence="6 7" key="1">
    <citation type="submission" date="2015-04" db="EMBL/GenBank/DDBJ databases">
        <title>Complete genome sequence of Schizopora paradoxa KUC8140, a cosmopolitan wood degrader in East Asia.</title>
        <authorList>
            <consortium name="DOE Joint Genome Institute"/>
            <person name="Min B."/>
            <person name="Park H."/>
            <person name="Jang Y."/>
            <person name="Kim J.-J."/>
            <person name="Kim K.H."/>
            <person name="Pangilinan J."/>
            <person name="Lipzen A."/>
            <person name="Riley R."/>
            <person name="Grigoriev I.V."/>
            <person name="Spatafora J.W."/>
            <person name="Choi I.-G."/>
        </authorList>
    </citation>
    <scope>NUCLEOTIDE SEQUENCE [LARGE SCALE GENOMIC DNA]</scope>
    <source>
        <strain evidence="6 7">KUC8140</strain>
    </source>
</reference>
<sequence>MFPKKPPRNTIKILESARAGPLDIGSLKTLATGIGSLPGDKYQAKAFQVFHSHLHKPVENSLLLDLDAREFVVTSMLGLAMLESSFFSKNRSIYFQCWPDVITWAKALFRSRLPQEIDGFHTTLLFAVSKIFTIVSIWNADLLGDDAVFDFAIELWKGDGSGKEDSFTTKPILLCITADESKIARFFESLRCDAFFFVQTLLKRFSAAVSSRHNDTLMSRDLADLMNKILHTSEAGRNPIQEQLLLSPGPDVIPTFLEGILALMGDTDQTSNHDVTIYSSFLVVFALTPANLASTWRAFEFGVLNVLLRIAARSSRYNFEKHVTFLLKKLQLGLVCKHIASVAVRAMKRLSKAEDFDLLRSLRMAPSSFRDEWILFERLLLEQAVIFKLLAKGYAIEMGACAHGKTMKNKQHFYKCSECDILLYCSRDCQERDWARHRVDCKAAHEKTRNRFSEDMGRHLRRQVVLQVNRYWSNIVNMAQKKEIPLDYVGVHIVHDSVPLTLKIFDHRILSDPRESVISKEILRARSDGLPCIMLKISHLMMSDVSYMVYLDEDRGSGSCIDSDGARQTAIFVDEDNNPLYPTTRDVVSDIVSQSKTRPGSDWRTLWTDKPFERLVKKAMEDNV</sequence>
<accession>A0A0H2SM68</accession>
<keyword evidence="2 4" id="KW-0863">Zinc-finger</keyword>
<evidence type="ECO:0000256" key="4">
    <source>
        <dbReference type="PROSITE-ProRule" id="PRU00134"/>
    </source>
</evidence>
<dbReference type="AlphaFoldDB" id="A0A0H2SM68"/>
<dbReference type="InParanoid" id="A0A0H2SM68"/>
<name>A0A0H2SM68_9AGAM</name>
<organism evidence="6 7">
    <name type="scientific">Schizopora paradoxa</name>
    <dbReference type="NCBI Taxonomy" id="27342"/>
    <lineage>
        <taxon>Eukaryota</taxon>
        <taxon>Fungi</taxon>
        <taxon>Dikarya</taxon>
        <taxon>Basidiomycota</taxon>
        <taxon>Agaricomycotina</taxon>
        <taxon>Agaricomycetes</taxon>
        <taxon>Hymenochaetales</taxon>
        <taxon>Schizoporaceae</taxon>
        <taxon>Schizopora</taxon>
    </lineage>
</organism>
<keyword evidence="3" id="KW-0862">Zinc</keyword>
<evidence type="ECO:0000259" key="5">
    <source>
        <dbReference type="PROSITE" id="PS50865"/>
    </source>
</evidence>
<dbReference type="Gene3D" id="6.10.140.2220">
    <property type="match status" value="1"/>
</dbReference>
<dbReference type="PROSITE" id="PS50865">
    <property type="entry name" value="ZF_MYND_2"/>
    <property type="match status" value="1"/>
</dbReference>
<keyword evidence="1" id="KW-0479">Metal-binding</keyword>
<gene>
    <name evidence="6" type="ORF">SCHPADRAFT_993787</name>
</gene>
<proteinExistence type="predicted"/>
<dbReference type="InterPro" id="IPR002893">
    <property type="entry name" value="Znf_MYND"/>
</dbReference>
<evidence type="ECO:0000313" key="7">
    <source>
        <dbReference type="Proteomes" id="UP000053477"/>
    </source>
</evidence>
<evidence type="ECO:0000313" key="6">
    <source>
        <dbReference type="EMBL" id="KLO18181.1"/>
    </source>
</evidence>
<dbReference type="EMBL" id="KQ085897">
    <property type="protein sequence ID" value="KLO18181.1"/>
    <property type="molecule type" value="Genomic_DNA"/>
</dbReference>
<dbReference type="Proteomes" id="UP000053477">
    <property type="component" value="Unassembled WGS sequence"/>
</dbReference>
<keyword evidence="7" id="KW-1185">Reference proteome</keyword>
<evidence type="ECO:0000256" key="2">
    <source>
        <dbReference type="ARBA" id="ARBA00022771"/>
    </source>
</evidence>
<dbReference type="STRING" id="27342.A0A0H2SM68"/>
<dbReference type="Gene3D" id="1.10.220.160">
    <property type="match status" value="1"/>
</dbReference>
<evidence type="ECO:0000256" key="1">
    <source>
        <dbReference type="ARBA" id="ARBA00022723"/>
    </source>
</evidence>
<dbReference type="Pfam" id="PF01753">
    <property type="entry name" value="zf-MYND"/>
    <property type="match status" value="1"/>
</dbReference>
<protein>
    <recommendedName>
        <fullName evidence="5">MYND-type domain-containing protein</fullName>
    </recommendedName>
</protein>
<feature type="domain" description="MYND-type" evidence="5">
    <location>
        <begin position="398"/>
        <end position="441"/>
    </location>
</feature>
<dbReference type="OrthoDB" id="432970at2759"/>